<keyword evidence="11" id="KW-1185">Reference proteome</keyword>
<name>F0YL91_AURAN</name>
<evidence type="ECO:0000256" key="2">
    <source>
        <dbReference type="ARBA" id="ARBA00007025"/>
    </source>
</evidence>
<dbReference type="OrthoDB" id="46533at2759"/>
<dbReference type="Pfam" id="PF00271">
    <property type="entry name" value="Helicase_C"/>
    <property type="match status" value="1"/>
</dbReference>
<dbReference type="InterPro" id="IPR044574">
    <property type="entry name" value="ARIP4-like"/>
</dbReference>
<comment type="subcellular location">
    <subcellularLocation>
        <location evidence="1">Nucleus</location>
    </subcellularLocation>
</comment>
<dbReference type="PANTHER" id="PTHR45797:SF1">
    <property type="entry name" value="HELICASE ARIP4"/>
    <property type="match status" value="1"/>
</dbReference>
<dbReference type="EMBL" id="GL833156">
    <property type="protein sequence ID" value="EGB04056.1"/>
    <property type="molecule type" value="Genomic_DNA"/>
</dbReference>
<dbReference type="GO" id="GO:0004386">
    <property type="term" value="F:helicase activity"/>
    <property type="evidence" value="ECO:0007669"/>
    <property type="project" value="UniProtKB-KW"/>
</dbReference>
<keyword evidence="3" id="KW-0547">Nucleotide-binding</keyword>
<dbReference type="CDD" id="cd18793">
    <property type="entry name" value="SF2_C_SNF"/>
    <property type="match status" value="1"/>
</dbReference>
<proteinExistence type="inferred from homology"/>
<dbReference type="eggNOG" id="KOG0390">
    <property type="taxonomic scope" value="Eukaryota"/>
</dbReference>
<gene>
    <name evidence="10" type="ORF">AURANDRAFT_33115</name>
</gene>
<evidence type="ECO:0000256" key="7">
    <source>
        <dbReference type="ARBA" id="ARBA00023125"/>
    </source>
</evidence>
<dbReference type="Gene3D" id="3.40.50.300">
    <property type="entry name" value="P-loop containing nucleotide triphosphate hydrolases"/>
    <property type="match status" value="1"/>
</dbReference>
<dbReference type="AlphaFoldDB" id="F0YL91"/>
<dbReference type="GO" id="GO:0005634">
    <property type="term" value="C:nucleus"/>
    <property type="evidence" value="ECO:0007669"/>
    <property type="project" value="UniProtKB-SubCell"/>
</dbReference>
<keyword evidence="6" id="KW-0067">ATP-binding</keyword>
<dbReference type="GO" id="GO:0003677">
    <property type="term" value="F:DNA binding"/>
    <property type="evidence" value="ECO:0007669"/>
    <property type="project" value="UniProtKB-KW"/>
</dbReference>
<evidence type="ECO:0000259" key="9">
    <source>
        <dbReference type="PROSITE" id="PS51194"/>
    </source>
</evidence>
<comment type="similarity">
    <text evidence="2">Belongs to the SNF2/RAD54 helicase family.</text>
</comment>
<dbReference type="Proteomes" id="UP000002729">
    <property type="component" value="Unassembled WGS sequence"/>
</dbReference>
<dbReference type="InterPro" id="IPR027417">
    <property type="entry name" value="P-loop_NTPase"/>
</dbReference>
<evidence type="ECO:0000256" key="8">
    <source>
        <dbReference type="ARBA" id="ARBA00023242"/>
    </source>
</evidence>
<evidence type="ECO:0000313" key="10">
    <source>
        <dbReference type="EMBL" id="EGB04056.1"/>
    </source>
</evidence>
<dbReference type="GO" id="GO:0005524">
    <property type="term" value="F:ATP binding"/>
    <property type="evidence" value="ECO:0007669"/>
    <property type="project" value="UniProtKB-KW"/>
</dbReference>
<accession>F0YL91</accession>
<evidence type="ECO:0000256" key="5">
    <source>
        <dbReference type="ARBA" id="ARBA00022806"/>
    </source>
</evidence>
<evidence type="ECO:0000313" key="11">
    <source>
        <dbReference type="Proteomes" id="UP000002729"/>
    </source>
</evidence>
<feature type="domain" description="Helicase C-terminal" evidence="9">
    <location>
        <begin position="1"/>
        <end position="114"/>
    </location>
</feature>
<dbReference type="PROSITE" id="PS51194">
    <property type="entry name" value="HELICASE_CTER"/>
    <property type="match status" value="1"/>
</dbReference>
<dbReference type="InterPro" id="IPR049730">
    <property type="entry name" value="SNF2/RAD54-like_C"/>
</dbReference>
<evidence type="ECO:0000256" key="3">
    <source>
        <dbReference type="ARBA" id="ARBA00022741"/>
    </source>
</evidence>
<dbReference type="KEGG" id="aaf:AURANDRAFT_33115"/>
<keyword evidence="4" id="KW-0378">Hydrolase</keyword>
<dbReference type="PANTHER" id="PTHR45797">
    <property type="entry name" value="RAD54-LIKE"/>
    <property type="match status" value="1"/>
</dbReference>
<dbReference type="RefSeq" id="XP_009041181.1">
    <property type="nucleotide sequence ID" value="XM_009042933.1"/>
</dbReference>
<keyword evidence="7" id="KW-0238">DNA-binding</keyword>
<dbReference type="InParanoid" id="F0YL91"/>
<dbReference type="GO" id="GO:0016887">
    <property type="term" value="F:ATP hydrolysis activity"/>
    <property type="evidence" value="ECO:0007669"/>
    <property type="project" value="InterPro"/>
</dbReference>
<keyword evidence="8" id="KW-0539">Nucleus</keyword>
<dbReference type="GeneID" id="20221253"/>
<evidence type="ECO:0000256" key="6">
    <source>
        <dbReference type="ARBA" id="ARBA00022840"/>
    </source>
</evidence>
<dbReference type="SUPFAM" id="SSF52540">
    <property type="entry name" value="P-loop containing nucleoside triphosphate hydrolases"/>
    <property type="match status" value="1"/>
</dbReference>
<protein>
    <recommendedName>
        <fullName evidence="9">Helicase C-terminal domain-containing protein</fullName>
    </recommendedName>
</protein>
<organism evidence="11">
    <name type="scientific">Aureococcus anophagefferens</name>
    <name type="common">Harmful bloom alga</name>
    <dbReference type="NCBI Taxonomy" id="44056"/>
    <lineage>
        <taxon>Eukaryota</taxon>
        <taxon>Sar</taxon>
        <taxon>Stramenopiles</taxon>
        <taxon>Ochrophyta</taxon>
        <taxon>Pelagophyceae</taxon>
        <taxon>Pelagomonadales</taxon>
        <taxon>Pelagomonadaceae</taxon>
        <taxon>Aureococcus</taxon>
    </lineage>
</organism>
<evidence type="ECO:0000256" key="4">
    <source>
        <dbReference type="ARBA" id="ARBA00022801"/>
    </source>
</evidence>
<keyword evidence="5" id="KW-0347">Helicase</keyword>
<dbReference type="InterPro" id="IPR001650">
    <property type="entry name" value="Helicase_C-like"/>
</dbReference>
<reference evidence="10 11" key="1">
    <citation type="journal article" date="2011" name="Proc. Natl. Acad. Sci. U.S.A.">
        <title>Niche of harmful alga Aureococcus anophagefferens revealed through ecogenomics.</title>
        <authorList>
            <person name="Gobler C.J."/>
            <person name="Berry D.L."/>
            <person name="Dyhrman S.T."/>
            <person name="Wilhelm S.W."/>
            <person name="Salamov A."/>
            <person name="Lobanov A.V."/>
            <person name="Zhang Y."/>
            <person name="Collier J.L."/>
            <person name="Wurch L.L."/>
            <person name="Kustka A.B."/>
            <person name="Dill B.D."/>
            <person name="Shah M."/>
            <person name="VerBerkmoes N.C."/>
            <person name="Kuo A."/>
            <person name="Terry A."/>
            <person name="Pangilinan J."/>
            <person name="Lindquist E.A."/>
            <person name="Lucas S."/>
            <person name="Paulsen I.T."/>
            <person name="Hattenrath-Lehmann T.K."/>
            <person name="Talmage S.C."/>
            <person name="Walker E.A."/>
            <person name="Koch F."/>
            <person name="Burson A.M."/>
            <person name="Marcoval M.A."/>
            <person name="Tang Y.Z."/>
            <person name="Lecleir G.R."/>
            <person name="Coyne K.J."/>
            <person name="Berg G.M."/>
            <person name="Bertrand E.M."/>
            <person name="Saito M.A."/>
            <person name="Gladyshev V.N."/>
            <person name="Grigoriev I.V."/>
        </authorList>
    </citation>
    <scope>NUCLEOTIDE SEQUENCE [LARGE SCALE GENOMIC DNA]</scope>
    <source>
        <strain evidence="11">CCMP 1984</strain>
    </source>
</reference>
<sequence length="114" mass="12505">MIDGKVGKADRARRLRSLNAADSDLRVLFLSKRCTEGITCVGANHLIELGPSWNPVTDVQALGRIQRFGQTRPCHVVRVVICGSIEELILLRQADKSGLVELVNGGKLPPYIRS</sequence>
<evidence type="ECO:0000256" key="1">
    <source>
        <dbReference type="ARBA" id="ARBA00004123"/>
    </source>
</evidence>